<gene>
    <name evidence="2" type="ORF">EST38_g13303</name>
</gene>
<evidence type="ECO:0000313" key="2">
    <source>
        <dbReference type="EMBL" id="RXW12549.1"/>
    </source>
</evidence>
<protein>
    <submittedName>
        <fullName evidence="2">Uncharacterized protein</fullName>
    </submittedName>
</protein>
<organism evidence="2 3">
    <name type="scientific">Candolleomyces aberdarensis</name>
    <dbReference type="NCBI Taxonomy" id="2316362"/>
    <lineage>
        <taxon>Eukaryota</taxon>
        <taxon>Fungi</taxon>
        <taxon>Dikarya</taxon>
        <taxon>Basidiomycota</taxon>
        <taxon>Agaricomycotina</taxon>
        <taxon>Agaricomycetes</taxon>
        <taxon>Agaricomycetidae</taxon>
        <taxon>Agaricales</taxon>
        <taxon>Agaricineae</taxon>
        <taxon>Psathyrellaceae</taxon>
        <taxon>Candolleomyces</taxon>
    </lineage>
</organism>
<sequence>MIIFRVTTGRSFTKLPSAKDGLTSNPIQFAQTAGSSLLQSSSFNHEFGKGPELDVERLERDTSSDGTQTSATAHTAQEAIQTTEGESSVERK</sequence>
<feature type="compositionally biased region" description="Basic and acidic residues" evidence="1">
    <location>
        <begin position="46"/>
        <end position="63"/>
    </location>
</feature>
<dbReference type="EMBL" id="SDEE01001204">
    <property type="protein sequence ID" value="RXW12549.1"/>
    <property type="molecule type" value="Genomic_DNA"/>
</dbReference>
<evidence type="ECO:0000256" key="1">
    <source>
        <dbReference type="SAM" id="MobiDB-lite"/>
    </source>
</evidence>
<proteinExistence type="predicted"/>
<accession>A0A4Q2D0Z8</accession>
<feature type="region of interest" description="Disordered" evidence="1">
    <location>
        <begin position="41"/>
        <end position="92"/>
    </location>
</feature>
<dbReference type="Proteomes" id="UP000290288">
    <property type="component" value="Unassembled WGS sequence"/>
</dbReference>
<comment type="caution">
    <text evidence="2">The sequence shown here is derived from an EMBL/GenBank/DDBJ whole genome shotgun (WGS) entry which is preliminary data.</text>
</comment>
<feature type="compositionally biased region" description="Polar residues" evidence="1">
    <location>
        <begin position="64"/>
        <end position="86"/>
    </location>
</feature>
<reference evidence="2 3" key="1">
    <citation type="submission" date="2019-01" db="EMBL/GenBank/DDBJ databases">
        <title>Draft genome sequence of Psathyrella aberdarensis IHI B618.</title>
        <authorList>
            <person name="Buettner E."/>
            <person name="Kellner H."/>
        </authorList>
    </citation>
    <scope>NUCLEOTIDE SEQUENCE [LARGE SCALE GENOMIC DNA]</scope>
    <source>
        <strain evidence="2 3">IHI B618</strain>
    </source>
</reference>
<keyword evidence="3" id="KW-1185">Reference proteome</keyword>
<name>A0A4Q2D0Z8_9AGAR</name>
<dbReference type="OrthoDB" id="3083142at2759"/>
<dbReference type="AlphaFoldDB" id="A0A4Q2D0Z8"/>
<evidence type="ECO:0000313" key="3">
    <source>
        <dbReference type="Proteomes" id="UP000290288"/>
    </source>
</evidence>